<evidence type="ECO:0000313" key="4">
    <source>
        <dbReference type="Proteomes" id="UP000001699"/>
    </source>
</evidence>
<dbReference type="Gene3D" id="1.10.630.10">
    <property type="entry name" value="Cytochrome P450"/>
    <property type="match status" value="1"/>
</dbReference>
<keyword evidence="2" id="KW-0408">Iron</keyword>
<comment type="similarity">
    <text evidence="1">Belongs to the cytochrome P450 family.</text>
</comment>
<dbReference type="GO" id="GO:0020037">
    <property type="term" value="F:heme binding"/>
    <property type="evidence" value="ECO:0007669"/>
    <property type="project" value="InterPro"/>
</dbReference>
<organism evidence="3 4">
    <name type="scientific">Aspergillus fumigatus (strain CBS 144.89 / FGSC A1163 / CEA10)</name>
    <name type="common">Neosartorya fumigata</name>
    <dbReference type="NCBI Taxonomy" id="451804"/>
    <lineage>
        <taxon>Eukaryota</taxon>
        <taxon>Fungi</taxon>
        <taxon>Dikarya</taxon>
        <taxon>Ascomycota</taxon>
        <taxon>Pezizomycotina</taxon>
        <taxon>Eurotiomycetes</taxon>
        <taxon>Eurotiomycetidae</taxon>
        <taxon>Eurotiales</taxon>
        <taxon>Aspergillaceae</taxon>
        <taxon>Aspergillus</taxon>
        <taxon>Aspergillus subgen. Fumigati</taxon>
    </lineage>
</organism>
<dbReference type="InterPro" id="IPR002401">
    <property type="entry name" value="Cyt_P450_E_grp-I"/>
</dbReference>
<dbReference type="GO" id="GO:0004497">
    <property type="term" value="F:monooxygenase activity"/>
    <property type="evidence" value="ECO:0007669"/>
    <property type="project" value="UniProtKB-KW"/>
</dbReference>
<dbReference type="PANTHER" id="PTHR24305:SF166">
    <property type="entry name" value="CYTOCHROME P450 12A4, MITOCHONDRIAL-RELATED"/>
    <property type="match status" value="1"/>
</dbReference>
<sequence length="568" mass="64522">MIWSSVLLGLAGLYAFDYFRRLFNNIRLAQRTGLPYTVLPFAGNSLQVKILLSIRWLPYIINHWLPGWLADIINDETYDYRWTVKDRRAKKLGKMYMVVTAENIVCHIADASLVTQICNARQSFPKPIWQYAPTFNEKNSALVWEESIRQMTEMLHHWQVAGTSEKLHGFVVASTRGDLLKFSLNVLCGAGFGVKLPFKQLPQESTNDPNDVFKDTEKPPEGFSFTFRSAVAYMNLRIMTVVLATMVIPKWIPRALMPWLKSDFEAHRDLEAYLRKLISMGKAEKTADKPDNSQNLVQGLLMSRNKEAASGSSKGIGLTDLEIIGNMHIFTIAGHETTATSLRFTLLLLALHQDVQDWLYEGVLEAAHGEPKDVAQWDYHRMFPKLITPLCVMLEVLRLYPPVVTVPKSTSETPSPLTYQGKQYVLPPRVNINLNTNCLHYSEQYWGPDVAIFYPQRWDARNQNSFLAKNASTQGLAGPGLEFPTVHKPVRGTFIPFSDGFRACLGKKFAQVEFIAALSALSRNYKVELADDSPEGRNDAERVLRESTSVLTLSMREDVPIRFQRRKD</sequence>
<gene>
    <name evidence="3" type="ORF">AFUB_088020</name>
</gene>
<dbReference type="PRINTS" id="PR00385">
    <property type="entry name" value="P450"/>
</dbReference>
<evidence type="ECO:0000256" key="1">
    <source>
        <dbReference type="ARBA" id="ARBA00010617"/>
    </source>
</evidence>
<dbReference type="OrthoDB" id="1470350at2759"/>
<feature type="binding site" description="axial binding residue" evidence="2">
    <location>
        <position position="504"/>
    </location>
    <ligand>
        <name>heme</name>
        <dbReference type="ChEBI" id="CHEBI:30413"/>
    </ligand>
    <ligandPart>
        <name>Fe</name>
        <dbReference type="ChEBI" id="CHEBI:18248"/>
    </ligandPart>
</feature>
<dbReference type="PANTHER" id="PTHR24305">
    <property type="entry name" value="CYTOCHROME P450"/>
    <property type="match status" value="1"/>
</dbReference>
<dbReference type="VEuPathDB" id="FungiDB:AFUB_088020"/>
<dbReference type="Pfam" id="PF00067">
    <property type="entry name" value="p450"/>
    <property type="match status" value="1"/>
</dbReference>
<dbReference type="Proteomes" id="UP000001699">
    <property type="component" value="Unassembled WGS sequence"/>
</dbReference>
<evidence type="ECO:0000256" key="2">
    <source>
        <dbReference type="PIRSR" id="PIRSR602401-1"/>
    </source>
</evidence>
<keyword evidence="3" id="KW-0560">Oxidoreductase</keyword>
<dbReference type="SUPFAM" id="SSF48264">
    <property type="entry name" value="Cytochrome P450"/>
    <property type="match status" value="1"/>
</dbReference>
<dbReference type="GO" id="GO:0044283">
    <property type="term" value="P:small molecule biosynthetic process"/>
    <property type="evidence" value="ECO:0007669"/>
    <property type="project" value="UniProtKB-ARBA"/>
</dbReference>
<dbReference type="HOGENOM" id="CLU_001570_25_2_1"/>
<dbReference type="InterPro" id="IPR050121">
    <property type="entry name" value="Cytochrome_P450_monoxygenase"/>
</dbReference>
<dbReference type="GO" id="GO:0016705">
    <property type="term" value="F:oxidoreductase activity, acting on paired donors, with incorporation or reduction of molecular oxygen"/>
    <property type="evidence" value="ECO:0007669"/>
    <property type="project" value="InterPro"/>
</dbReference>
<dbReference type="PhylomeDB" id="B0YBW1"/>
<keyword evidence="2" id="KW-0349">Heme</keyword>
<accession>B0YBW1</accession>
<proteinExistence type="inferred from homology"/>
<evidence type="ECO:0000313" key="3">
    <source>
        <dbReference type="EMBL" id="EDP48092.1"/>
    </source>
</evidence>
<keyword evidence="4" id="KW-1185">Reference proteome</keyword>
<keyword evidence="2" id="KW-0479">Metal-binding</keyword>
<protein>
    <submittedName>
        <fullName evidence="3">Cytochrome P450 monooxygenase, putative</fullName>
    </submittedName>
</protein>
<keyword evidence="3" id="KW-0503">Monooxygenase</keyword>
<dbReference type="GO" id="GO:0005506">
    <property type="term" value="F:iron ion binding"/>
    <property type="evidence" value="ECO:0007669"/>
    <property type="project" value="InterPro"/>
</dbReference>
<comment type="cofactor">
    <cofactor evidence="2">
        <name>heme</name>
        <dbReference type="ChEBI" id="CHEBI:30413"/>
    </cofactor>
</comment>
<name>B0YBW1_ASPFC</name>
<dbReference type="EMBL" id="DS499601">
    <property type="protein sequence ID" value="EDP48092.1"/>
    <property type="molecule type" value="Genomic_DNA"/>
</dbReference>
<reference evidence="3 4" key="1">
    <citation type="journal article" date="2008" name="PLoS Genet.">
        <title>Genomic islands in the pathogenic filamentous fungus Aspergillus fumigatus.</title>
        <authorList>
            <person name="Fedorova N.D."/>
            <person name="Khaldi N."/>
            <person name="Joardar V.S."/>
            <person name="Maiti R."/>
            <person name="Amedeo P."/>
            <person name="Anderson M.J."/>
            <person name="Crabtree J."/>
            <person name="Silva J.C."/>
            <person name="Badger J.H."/>
            <person name="Albarraq A."/>
            <person name="Angiuoli S."/>
            <person name="Bussey H."/>
            <person name="Bowyer P."/>
            <person name="Cotty P.J."/>
            <person name="Dyer P.S."/>
            <person name="Egan A."/>
            <person name="Galens K."/>
            <person name="Fraser-Liggett C.M."/>
            <person name="Haas B.J."/>
            <person name="Inman J.M."/>
            <person name="Kent R."/>
            <person name="Lemieux S."/>
            <person name="Malavazi I."/>
            <person name="Orvis J."/>
            <person name="Roemer T."/>
            <person name="Ronning C.M."/>
            <person name="Sundaram J.P."/>
            <person name="Sutton G."/>
            <person name="Turner G."/>
            <person name="Venter J.C."/>
            <person name="White O.R."/>
            <person name="Whitty B.R."/>
            <person name="Youngman P."/>
            <person name="Wolfe K.H."/>
            <person name="Goldman G.H."/>
            <person name="Wortman J.R."/>
            <person name="Jiang B."/>
            <person name="Denning D.W."/>
            <person name="Nierman W.C."/>
        </authorList>
    </citation>
    <scope>NUCLEOTIDE SEQUENCE [LARGE SCALE GENOMIC DNA]</scope>
    <source>
        <strain evidence="4">CBS 144.89 / FGSC A1163 / CEA10</strain>
    </source>
</reference>
<dbReference type="InterPro" id="IPR036396">
    <property type="entry name" value="Cyt_P450_sf"/>
</dbReference>
<dbReference type="PRINTS" id="PR00463">
    <property type="entry name" value="EP450I"/>
</dbReference>
<dbReference type="AlphaFoldDB" id="B0YBW1"/>
<dbReference type="CDD" id="cd11070">
    <property type="entry name" value="CYP56-like"/>
    <property type="match status" value="1"/>
</dbReference>
<dbReference type="InterPro" id="IPR001128">
    <property type="entry name" value="Cyt_P450"/>
</dbReference>